<accession>A0A1L9BG32</accession>
<feature type="compositionally biased region" description="Low complexity" evidence="2">
    <location>
        <begin position="843"/>
        <end position="856"/>
    </location>
</feature>
<dbReference type="RefSeq" id="WP_071897689.1">
    <property type="nucleotide sequence ID" value="NZ_MPIN01000002.1"/>
</dbReference>
<dbReference type="OrthoDB" id="5504658at2"/>
<dbReference type="EMBL" id="MPIN01000002">
    <property type="protein sequence ID" value="OJH41232.1"/>
    <property type="molecule type" value="Genomic_DNA"/>
</dbReference>
<protein>
    <submittedName>
        <fullName evidence="3">Uncharacterized protein</fullName>
    </submittedName>
</protein>
<organism evidence="3 4">
    <name type="scientific">Cystobacter ferrugineus</name>
    <dbReference type="NCBI Taxonomy" id="83449"/>
    <lineage>
        <taxon>Bacteria</taxon>
        <taxon>Pseudomonadati</taxon>
        <taxon>Myxococcota</taxon>
        <taxon>Myxococcia</taxon>
        <taxon>Myxococcales</taxon>
        <taxon>Cystobacterineae</taxon>
        <taxon>Archangiaceae</taxon>
        <taxon>Cystobacter</taxon>
    </lineage>
</organism>
<feature type="region of interest" description="Disordered" evidence="2">
    <location>
        <begin position="835"/>
        <end position="859"/>
    </location>
</feature>
<keyword evidence="4" id="KW-1185">Reference proteome</keyword>
<sequence length="1361" mass="149193">MQEDIIYDFWTFQGSAECQFTIYNAPVMGTVYNDSRCPAFSCPEPLYGTCRHPDFLESLDPNACGTEAGPFYSEPGKSVDALKSDPKVQAAWKKLLKLNESVSTPAVEFQSARCLTCEDKPLDNPEQAQQQARGLYNCLDGTLGAQNDVASLPDGDPLSGVSRPALANQLVERLKLLFERKGSLLSDAQQERILQLYNTDPYKSVRLDCPSPFTPPPVASTCGDLSGLNQQLGFCSLLAPAHVPRSVRDSYLSQCLGLASDVTSIPVGNSCSSAAYRDSFFSLMDGLVTRQVTPLSLSVPTAGEPVVDPQQLHYALRAMDTWYVNLRSELSSDPVLFEESVRSKLPGFLSTFWDAAYATRVHLDTEIPSLPADQLTDYLDTYLGNVSNLSMAVERDVLRAALPVSGPPPMTSSALVLVMGDAFTGLTHRLESLRPFHDLGCRFKRCSPTEDSSQMSQLWSLLANLDDADRLQTQLGRANRVGANWGEVFTQIQRNHTTVANAVRDSLLENPVYASRADSWKELLSSGLPESMSPGMIPLSQHIQQALARTRSHERTGLLEPTLQNTLYKGIQEAQQADTISHVKSSNEDLGSKLKAYSANRKEAVVALQQEISTRSGQSRLLAELQQKVNELEELSRNQAALRRNIEVQQARFALFAQILNQELKKEAGDNRVAYDRVSRTLEDVTADNARRDTTAGRSGVEVVSFYKWPGTGTGSDEPALLIKKGDVVNFDTSGSWSPTCALQSARQAPFTTNPIIVSSEGRGITTGPEGFSISMEGTSFKASATERVNQNGTFYNSSNSYSHCAGAEMSLNIGHDAVPVFSARAYERVESCYRSDHGSSGGVTNSTSNTSGGENRQTASFHRGLRLQNTPFPDMPAGSLLAVVMKRGATALNPDSILDIHVVQSPYTSFSVQEDADVYLVVNDKTGCAVDTSFGLSVTMTRVRPLGSVVAEVATQMAKTLLDIRNQTDDFLASGRLLPSDKAQLRSTALLQLGGLTNFPDIMTIYEAWLDAELAVLEKKVEARAVELSMARLVLETRALNEQLQLSNAELRMTRKVSMWALREMDADVLRTHSLEVLNDVMSQLYPIVDLRHPRVFETLAGSNYKSKLDKLIQIQIDDTLRLHVQAAHDFVTDLSNDLEDARRGTSSLVPTQVALRFPRPVIVPWHVRQPSLYRTADAERSAALWAAVDNRTRASIVLTPADLYAFGASPGSSKLGCNEAAPVIDAMGIHFVWIHPLAEQRTGENIRLNVEFDQSLVFPREDGPVSYYMDTKSWTTFNVRTTYHGAIGSAGATFLSAAAPTHVANGLSPFTKFSIDFSSPELADLLDDMWEADDIILFFNVSARPAAQGGLSWLENCQQ</sequence>
<proteinExistence type="predicted"/>
<keyword evidence="1" id="KW-0175">Coiled coil</keyword>
<evidence type="ECO:0000313" key="4">
    <source>
        <dbReference type="Proteomes" id="UP000182229"/>
    </source>
</evidence>
<comment type="caution">
    <text evidence="3">The sequence shown here is derived from an EMBL/GenBank/DDBJ whole genome shotgun (WGS) entry which is preliminary data.</text>
</comment>
<gene>
    <name evidence="3" type="ORF">BON30_10155</name>
</gene>
<dbReference type="Proteomes" id="UP000182229">
    <property type="component" value="Unassembled WGS sequence"/>
</dbReference>
<name>A0A1L9BG32_9BACT</name>
<reference evidence="4" key="1">
    <citation type="submission" date="2016-11" db="EMBL/GenBank/DDBJ databases">
        <authorList>
            <person name="Shukria A."/>
            <person name="Stevens D.C."/>
        </authorList>
    </citation>
    <scope>NUCLEOTIDE SEQUENCE [LARGE SCALE GENOMIC DNA]</scope>
    <source>
        <strain evidence="4">Cbfe23</strain>
    </source>
</reference>
<feature type="coiled-coil region" evidence="1">
    <location>
        <begin position="615"/>
        <end position="652"/>
    </location>
</feature>
<evidence type="ECO:0000256" key="1">
    <source>
        <dbReference type="SAM" id="Coils"/>
    </source>
</evidence>
<reference evidence="3 4" key="2">
    <citation type="submission" date="2016-12" db="EMBL/GenBank/DDBJ databases">
        <title>Draft Genome Sequence of Cystobacter ferrugineus Strain Cbfe23.</title>
        <authorList>
            <person name="Akbar S."/>
            <person name="Dowd S.E."/>
            <person name="Stevens D.C."/>
        </authorList>
    </citation>
    <scope>NUCLEOTIDE SEQUENCE [LARGE SCALE GENOMIC DNA]</scope>
    <source>
        <strain evidence="3 4">Cbfe23</strain>
    </source>
</reference>
<evidence type="ECO:0000313" key="3">
    <source>
        <dbReference type="EMBL" id="OJH41232.1"/>
    </source>
</evidence>
<evidence type="ECO:0000256" key="2">
    <source>
        <dbReference type="SAM" id="MobiDB-lite"/>
    </source>
</evidence>